<dbReference type="Proteomes" id="UP000245396">
    <property type="component" value="Unassembled WGS sequence"/>
</dbReference>
<organism evidence="1 2">
    <name type="scientific">Pseudaminobacter salicylatoxidans</name>
    <dbReference type="NCBI Taxonomy" id="93369"/>
    <lineage>
        <taxon>Bacteria</taxon>
        <taxon>Pseudomonadati</taxon>
        <taxon>Pseudomonadota</taxon>
        <taxon>Alphaproteobacteria</taxon>
        <taxon>Hyphomicrobiales</taxon>
        <taxon>Phyllobacteriaceae</taxon>
        <taxon>Pseudaminobacter</taxon>
    </lineage>
</organism>
<name>A0A316CLD4_PSESE</name>
<dbReference type="RefSeq" id="WP_109613854.1">
    <property type="nucleotide sequence ID" value="NZ_QGGG01000012.1"/>
</dbReference>
<dbReference type="EMBL" id="QGGG01000012">
    <property type="protein sequence ID" value="PWJ80579.1"/>
    <property type="molecule type" value="Genomic_DNA"/>
</dbReference>
<evidence type="ECO:0000313" key="1">
    <source>
        <dbReference type="EMBL" id="PWJ80579.1"/>
    </source>
</evidence>
<gene>
    <name evidence="1" type="ORF">C7441_112121</name>
</gene>
<keyword evidence="2" id="KW-1185">Reference proteome</keyword>
<protein>
    <submittedName>
        <fullName evidence="1">Uncharacterized protein</fullName>
    </submittedName>
</protein>
<sequence>MTLDPKALEALKNNQRQLDMDGCEVGVSRQALDELIAAWEARKESAPQFLVTEDGEFNGNVEPIDDRVPIAATDGRKVDWVDVTGWGAFKGQEGE</sequence>
<evidence type="ECO:0000313" key="2">
    <source>
        <dbReference type="Proteomes" id="UP000245396"/>
    </source>
</evidence>
<accession>A0A316CLD4</accession>
<reference evidence="1 2" key="1">
    <citation type="submission" date="2018-05" db="EMBL/GenBank/DDBJ databases">
        <title>Genomic Encyclopedia of Type Strains, Phase IV (KMG-IV): sequencing the most valuable type-strain genomes for metagenomic binning, comparative biology and taxonomic classification.</title>
        <authorList>
            <person name="Goeker M."/>
        </authorList>
    </citation>
    <scope>NUCLEOTIDE SEQUENCE [LARGE SCALE GENOMIC DNA]</scope>
    <source>
        <strain evidence="1 2">DSM 6986</strain>
    </source>
</reference>
<dbReference type="AlphaFoldDB" id="A0A316CLD4"/>
<proteinExistence type="predicted"/>
<comment type="caution">
    <text evidence="1">The sequence shown here is derived from an EMBL/GenBank/DDBJ whole genome shotgun (WGS) entry which is preliminary data.</text>
</comment>